<evidence type="ECO:0000313" key="3">
    <source>
        <dbReference type="Proteomes" id="UP001232584"/>
    </source>
</evidence>
<evidence type="ECO:0000259" key="1">
    <source>
        <dbReference type="Pfam" id="PF02557"/>
    </source>
</evidence>
<sequence>MGLTYKNDAVEQNKIILNLHEKDLYSGSLILVNKDNEFRKNEENLVPIDSEYLSTYKDSPIYINKIMKDSLLNLIDDIDGRKQILAVSGFRSEEEQKKIYNYSIDENGIEFTKKYVAKPKQSEHQTGLAIDLGEVTDSVDFICPSFPDHGICKKFKDLASSYGFIIRYAKEKEHITYISEEKWHFRYVGNPHAKIISEFDYCLEEYLDIIREFKFNEKHLKIVNDNMDIEIFFVEKAGDITQIVIDSCQKYDVSGNNIDGFIVTVFK</sequence>
<keyword evidence="2" id="KW-0645">Protease</keyword>
<dbReference type="Pfam" id="PF02557">
    <property type="entry name" value="VanY"/>
    <property type="match status" value="1"/>
</dbReference>
<keyword evidence="2" id="KW-0224">Dipeptidase</keyword>
<protein>
    <submittedName>
        <fullName evidence="2">D-alanyl-D-alanine dipeptidase/carboxypeptidase</fullName>
        <ecNumber evidence="2">3.4.13.22</ecNumber>
        <ecNumber evidence="2">3.4.16.4</ecNumber>
    </submittedName>
</protein>
<dbReference type="Gene3D" id="3.30.200.180">
    <property type="match status" value="1"/>
</dbReference>
<dbReference type="GO" id="GO:0009002">
    <property type="term" value="F:serine-type D-Ala-D-Ala carboxypeptidase activity"/>
    <property type="evidence" value="ECO:0007669"/>
    <property type="project" value="UniProtKB-EC"/>
</dbReference>
<dbReference type="InterPro" id="IPR003709">
    <property type="entry name" value="VanY-like_core_dom"/>
</dbReference>
<evidence type="ECO:0000313" key="2">
    <source>
        <dbReference type="EMBL" id="MDQ0555443.1"/>
    </source>
</evidence>
<dbReference type="RefSeq" id="WP_307502648.1">
    <property type="nucleotide sequence ID" value="NZ_BAAACE010000029.1"/>
</dbReference>
<dbReference type="EC" id="3.4.16.4" evidence="2"/>
<feature type="domain" description="D-alanyl-D-alanine carboxypeptidase-like core" evidence="1">
    <location>
        <begin position="62"/>
        <end position="189"/>
    </location>
</feature>
<dbReference type="PANTHER" id="PTHR34385">
    <property type="entry name" value="D-ALANYL-D-ALANINE CARBOXYPEPTIDASE"/>
    <property type="match status" value="1"/>
</dbReference>
<dbReference type="InterPro" id="IPR009045">
    <property type="entry name" value="Zn_M74/Hedgehog-like"/>
</dbReference>
<name>A0ABU0MXU8_9FIRM</name>
<dbReference type="EC" id="3.4.13.22" evidence="2"/>
<organism evidence="2 3">
    <name type="scientific">Paraclostridium ghonii</name>
    <dbReference type="NCBI Taxonomy" id="29358"/>
    <lineage>
        <taxon>Bacteria</taxon>
        <taxon>Bacillati</taxon>
        <taxon>Bacillota</taxon>
        <taxon>Clostridia</taxon>
        <taxon>Peptostreptococcales</taxon>
        <taxon>Peptostreptococcaceae</taxon>
        <taxon>Paraclostridium</taxon>
    </lineage>
</organism>
<dbReference type="SUPFAM" id="SSF55166">
    <property type="entry name" value="Hedgehog/DD-peptidase"/>
    <property type="match status" value="1"/>
</dbReference>
<dbReference type="Gene3D" id="3.30.1380.10">
    <property type="match status" value="1"/>
</dbReference>
<dbReference type="GO" id="GO:0160237">
    <property type="term" value="F:D-Ala-D-Ala dipeptidase activity"/>
    <property type="evidence" value="ECO:0007669"/>
    <property type="project" value="UniProtKB-EC"/>
</dbReference>
<proteinExistence type="predicted"/>
<keyword evidence="2" id="KW-0121">Carboxypeptidase</keyword>
<dbReference type="EMBL" id="JAUSWG010000002">
    <property type="protein sequence ID" value="MDQ0555443.1"/>
    <property type="molecule type" value="Genomic_DNA"/>
</dbReference>
<keyword evidence="2" id="KW-0378">Hydrolase</keyword>
<dbReference type="PANTHER" id="PTHR34385:SF1">
    <property type="entry name" value="PEPTIDOGLYCAN L-ALANYL-D-GLUTAMATE ENDOPEPTIDASE CWLK"/>
    <property type="match status" value="1"/>
</dbReference>
<dbReference type="Proteomes" id="UP001232584">
    <property type="component" value="Unassembled WGS sequence"/>
</dbReference>
<keyword evidence="3" id="KW-1185">Reference proteome</keyword>
<gene>
    <name evidence="2" type="ORF">QOZ92_000556</name>
</gene>
<comment type="caution">
    <text evidence="2">The sequence shown here is derived from an EMBL/GenBank/DDBJ whole genome shotgun (WGS) entry which is preliminary data.</text>
</comment>
<dbReference type="InterPro" id="IPR052179">
    <property type="entry name" value="DD-CPase-like"/>
</dbReference>
<reference evidence="2 3" key="1">
    <citation type="submission" date="2023-07" db="EMBL/GenBank/DDBJ databases">
        <title>Genomic Encyclopedia of Type Strains, Phase IV (KMG-IV): sequencing the most valuable type-strain genomes for metagenomic binning, comparative biology and taxonomic classification.</title>
        <authorList>
            <person name="Goeker M."/>
        </authorList>
    </citation>
    <scope>NUCLEOTIDE SEQUENCE [LARGE SCALE GENOMIC DNA]</scope>
    <source>
        <strain evidence="2 3">DSM 15049</strain>
    </source>
</reference>
<accession>A0ABU0MXU8</accession>